<dbReference type="EMBL" id="MK500370">
    <property type="protein sequence ID" value="QBK87839.1"/>
    <property type="molecule type" value="Genomic_DNA"/>
</dbReference>
<protein>
    <submittedName>
        <fullName evidence="3">Ankyrin repeat protein</fullName>
    </submittedName>
</protein>
<keyword evidence="2" id="KW-0040">ANK repeat</keyword>
<dbReference type="SUPFAM" id="SSF48403">
    <property type="entry name" value="Ankyrin repeat"/>
    <property type="match status" value="1"/>
</dbReference>
<reference evidence="3" key="1">
    <citation type="journal article" date="2019" name="MBio">
        <title>Virus Genomes from Deep Sea Sediments Expand the Ocean Megavirome and Support Independent Origins of Viral Gigantism.</title>
        <authorList>
            <person name="Backstrom D."/>
            <person name="Yutin N."/>
            <person name="Jorgensen S.L."/>
            <person name="Dharamshi J."/>
            <person name="Homa F."/>
            <person name="Zaremba-Niedwiedzka K."/>
            <person name="Spang A."/>
            <person name="Wolf Y.I."/>
            <person name="Koonin E.V."/>
            <person name="Ettema T.J."/>
        </authorList>
    </citation>
    <scope>NUCLEOTIDE SEQUENCE</scope>
</reference>
<evidence type="ECO:0000313" key="3">
    <source>
        <dbReference type="EMBL" id="QBK87839.1"/>
    </source>
</evidence>
<dbReference type="SMART" id="SM00248">
    <property type="entry name" value="ANK"/>
    <property type="match status" value="2"/>
</dbReference>
<dbReference type="GO" id="GO:0004842">
    <property type="term" value="F:ubiquitin-protein transferase activity"/>
    <property type="evidence" value="ECO:0007669"/>
    <property type="project" value="TreeGrafter"/>
</dbReference>
<dbReference type="PANTHER" id="PTHR24171">
    <property type="entry name" value="ANKYRIN REPEAT DOMAIN-CONTAINING PROTEIN 39-RELATED"/>
    <property type="match status" value="1"/>
</dbReference>
<proteinExistence type="predicted"/>
<dbReference type="InterPro" id="IPR036770">
    <property type="entry name" value="Ankyrin_rpt-contain_sf"/>
</dbReference>
<dbReference type="Pfam" id="PF12796">
    <property type="entry name" value="Ank_2"/>
    <property type="match status" value="1"/>
</dbReference>
<organism evidence="3">
    <name type="scientific">Marseillevirus LCMAC202</name>
    <dbReference type="NCBI Taxonomy" id="2506606"/>
    <lineage>
        <taxon>Viruses</taxon>
        <taxon>Varidnaviria</taxon>
        <taxon>Bamfordvirae</taxon>
        <taxon>Nucleocytoviricota</taxon>
        <taxon>Megaviricetes</taxon>
        <taxon>Pimascovirales</taxon>
        <taxon>Pimascovirales incertae sedis</taxon>
        <taxon>Marseilleviridae</taxon>
    </lineage>
</organism>
<evidence type="ECO:0000256" key="2">
    <source>
        <dbReference type="ARBA" id="ARBA00023043"/>
    </source>
</evidence>
<dbReference type="Gene3D" id="1.25.40.20">
    <property type="entry name" value="Ankyrin repeat-containing domain"/>
    <property type="match status" value="1"/>
</dbReference>
<name>A0A481YXI5_9VIRU</name>
<gene>
    <name evidence="3" type="ORF">LCMAC202_01850</name>
</gene>
<dbReference type="PROSITE" id="PS50088">
    <property type="entry name" value="ANK_REPEAT"/>
    <property type="match status" value="1"/>
</dbReference>
<accession>A0A481YXI5</accession>
<dbReference type="InterPro" id="IPR002110">
    <property type="entry name" value="Ankyrin_rpt"/>
</dbReference>
<evidence type="ECO:0000256" key="1">
    <source>
        <dbReference type="ARBA" id="ARBA00022737"/>
    </source>
</evidence>
<dbReference type="PROSITE" id="PS50297">
    <property type="entry name" value="ANK_REP_REGION"/>
    <property type="match status" value="1"/>
</dbReference>
<keyword evidence="1" id="KW-0677">Repeat</keyword>
<dbReference type="GO" id="GO:0085020">
    <property type="term" value="P:protein K6-linked ubiquitination"/>
    <property type="evidence" value="ECO:0007669"/>
    <property type="project" value="TreeGrafter"/>
</dbReference>
<sequence length="126" mass="14604">MRPKFFSKVRWNRGRKPIQELIQKNEDINDVDDMGMNMLHWMPIWTNGLVEEFQELVDLGVDVNQATNYGDTPLHLAVSHGETEYARILIAAGANKSAENNQGEIPRDYLNYCREEMKKILNIVQI</sequence>
<dbReference type="PANTHER" id="PTHR24171:SF8">
    <property type="entry name" value="BRCA1-ASSOCIATED RING DOMAIN PROTEIN 1"/>
    <property type="match status" value="1"/>
</dbReference>